<protein>
    <submittedName>
        <fullName evidence="2">CHAD domain-containing protein</fullName>
    </submittedName>
</protein>
<dbReference type="OrthoDB" id="9777271at2"/>
<name>A0A1H3ZT85_9BACT</name>
<dbReference type="AlphaFoldDB" id="A0A1H3ZT85"/>
<accession>A0A1H3ZT85</accession>
<organism evidence="2 3">
    <name type="scientific">Desulfuromusa kysingii</name>
    <dbReference type="NCBI Taxonomy" id="37625"/>
    <lineage>
        <taxon>Bacteria</taxon>
        <taxon>Pseudomonadati</taxon>
        <taxon>Thermodesulfobacteriota</taxon>
        <taxon>Desulfuromonadia</taxon>
        <taxon>Desulfuromonadales</taxon>
        <taxon>Geopsychrobacteraceae</taxon>
        <taxon>Desulfuromusa</taxon>
    </lineage>
</organism>
<dbReference type="Pfam" id="PF05235">
    <property type="entry name" value="CHAD"/>
    <property type="match status" value="1"/>
</dbReference>
<sequence length="507" mass="58815">MQPSSYWRLHQKSSLQEIEALLPRDYRLHTLDSVNQQLTLLDSYDWDIWQRGMLLFRNGKQELRLLQQDNRCLATCATTEEQRFWWQLPAGELANRLKELVSVRAFTPKHKALLVTEQIVVRNEDSKIVVRTTRVRIETPEQTAQFLKLTPLQGYQREYQQTITALVTLNLKPVSDFGLQSLLQETGLEVNPPQSKAIFKLQAQETAETAVTRMAATMIQLARQQEQGIIADIDTEFVHHYRVNIRKTRSLISLFKKTLSAQRLQQLKSSLKTIASQTNELRDLDVFLLDQDFYRHLLPQHLWPGLEQLFHRIKRRRVHALQKVVCQLNSDTYLEQLNHLFLTLQQAPDLQTKQAQAEIKQLAGKKILAQYRLIQADGRGIGADTPDDAIHELRIEGKKLRYLLELFRELFAKETIRRLIKYLKGLQDNLGNFNDYSVQQQFLLQFAQGKNISAEQLASINGLAAVLYHKQSVERGLVVQNINEFINQEVENLFQELFHPAPEGIKP</sequence>
<dbReference type="PANTHER" id="PTHR39339:SF1">
    <property type="entry name" value="CHAD DOMAIN-CONTAINING PROTEIN"/>
    <property type="match status" value="1"/>
</dbReference>
<dbReference type="PANTHER" id="PTHR39339">
    <property type="entry name" value="SLR1444 PROTEIN"/>
    <property type="match status" value="1"/>
</dbReference>
<evidence type="ECO:0000313" key="2">
    <source>
        <dbReference type="EMBL" id="SEA26474.1"/>
    </source>
</evidence>
<dbReference type="SMART" id="SM00880">
    <property type="entry name" value="CHAD"/>
    <property type="match status" value="1"/>
</dbReference>
<evidence type="ECO:0000313" key="3">
    <source>
        <dbReference type="Proteomes" id="UP000199409"/>
    </source>
</evidence>
<dbReference type="STRING" id="37625.SAMN05660420_01651"/>
<dbReference type="PROSITE" id="PS51708">
    <property type="entry name" value="CHAD"/>
    <property type="match status" value="1"/>
</dbReference>
<gene>
    <name evidence="2" type="ORF">SAMN05660420_01651</name>
</gene>
<dbReference type="RefSeq" id="WP_092346616.1">
    <property type="nucleotide sequence ID" value="NZ_FNQN01000004.1"/>
</dbReference>
<dbReference type="Gene3D" id="1.40.20.10">
    <property type="entry name" value="CHAD domain"/>
    <property type="match status" value="1"/>
</dbReference>
<proteinExistence type="predicted"/>
<feature type="domain" description="CHAD" evidence="1">
    <location>
        <begin position="204"/>
        <end position="503"/>
    </location>
</feature>
<dbReference type="Proteomes" id="UP000199409">
    <property type="component" value="Unassembled WGS sequence"/>
</dbReference>
<dbReference type="EMBL" id="FNQN01000004">
    <property type="protein sequence ID" value="SEA26474.1"/>
    <property type="molecule type" value="Genomic_DNA"/>
</dbReference>
<reference evidence="2 3" key="1">
    <citation type="submission" date="2016-10" db="EMBL/GenBank/DDBJ databases">
        <authorList>
            <person name="de Groot N.N."/>
        </authorList>
    </citation>
    <scope>NUCLEOTIDE SEQUENCE [LARGE SCALE GENOMIC DNA]</scope>
    <source>
        <strain evidence="2 3">DSM 7343</strain>
    </source>
</reference>
<dbReference type="InterPro" id="IPR038186">
    <property type="entry name" value="CHAD_dom_sf"/>
</dbReference>
<evidence type="ECO:0000259" key="1">
    <source>
        <dbReference type="PROSITE" id="PS51708"/>
    </source>
</evidence>
<dbReference type="InterPro" id="IPR007899">
    <property type="entry name" value="CHAD_dom"/>
</dbReference>
<keyword evidence="3" id="KW-1185">Reference proteome</keyword>